<comment type="caution">
    <text evidence="3">The sequence shown here is derived from an EMBL/GenBank/DDBJ whole genome shotgun (WGS) entry which is preliminary data.</text>
</comment>
<comment type="similarity">
    <text evidence="1">Belongs to the YggT family.</text>
</comment>
<protein>
    <recommendedName>
        <fullName evidence="5">Cell division protein</fullName>
    </recommendedName>
</protein>
<dbReference type="AlphaFoldDB" id="A0A1D2YV14"/>
<name>A0A1D2YV14_9BACI</name>
<sequence length="87" mass="10251">MIYLYKLVDIVYEIYYWLTIAYILMSWAPHLRTTQIGELIGKLVEPYLRPFRQIIPPLGMIDISPIVALLALWFIKIGLQQIIVILF</sequence>
<dbReference type="Proteomes" id="UP000243739">
    <property type="component" value="Unassembled WGS sequence"/>
</dbReference>
<reference evidence="3 4" key="1">
    <citation type="submission" date="2016-09" db="EMBL/GenBank/DDBJ databases">
        <title>Draft genome sequence for the type strain of Vulcanibacillus modesticaldus BR, a strictly anaerobic, moderately thermophilic, and nitrate-reducing bacterium from deep sea-hydrothermal vents of the Mid-Atlantic Ridge.</title>
        <authorList>
            <person name="Abin C.A."/>
            <person name="Hollibaugh J.T."/>
        </authorList>
    </citation>
    <scope>NUCLEOTIDE SEQUENCE [LARGE SCALE GENOMIC DNA]</scope>
    <source>
        <strain evidence="3 4">BR</strain>
    </source>
</reference>
<dbReference type="GO" id="GO:0016020">
    <property type="term" value="C:membrane"/>
    <property type="evidence" value="ECO:0007669"/>
    <property type="project" value="InterPro"/>
</dbReference>
<evidence type="ECO:0000313" key="4">
    <source>
        <dbReference type="Proteomes" id="UP000243739"/>
    </source>
</evidence>
<gene>
    <name evidence="3" type="ORF">BHF71_08630</name>
</gene>
<dbReference type="EMBL" id="MIJF01000020">
    <property type="protein sequence ID" value="OEF99539.1"/>
    <property type="molecule type" value="Genomic_DNA"/>
</dbReference>
<dbReference type="Pfam" id="PF02325">
    <property type="entry name" value="CCB3_YggT"/>
    <property type="match status" value="1"/>
</dbReference>
<dbReference type="OrthoDB" id="47652at2"/>
<dbReference type="InterPro" id="IPR003425">
    <property type="entry name" value="CCB3/YggT"/>
</dbReference>
<evidence type="ECO:0000256" key="1">
    <source>
        <dbReference type="ARBA" id="ARBA00010894"/>
    </source>
</evidence>
<feature type="transmembrane region" description="Helical" evidence="2">
    <location>
        <begin position="14"/>
        <end position="33"/>
    </location>
</feature>
<keyword evidence="2" id="KW-0472">Membrane</keyword>
<keyword evidence="2" id="KW-0812">Transmembrane</keyword>
<dbReference type="PANTHER" id="PTHR33219:SF14">
    <property type="entry name" value="PROTEIN COFACTOR ASSEMBLY OF COMPLEX C SUBUNIT B CCB3, CHLOROPLASTIC-RELATED"/>
    <property type="match status" value="1"/>
</dbReference>
<dbReference type="RefSeq" id="WP_069656598.1">
    <property type="nucleotide sequence ID" value="NZ_MIJF01000020.1"/>
</dbReference>
<evidence type="ECO:0000313" key="3">
    <source>
        <dbReference type="EMBL" id="OEF99539.1"/>
    </source>
</evidence>
<keyword evidence="2" id="KW-1133">Transmembrane helix</keyword>
<dbReference type="STRING" id="337097.BHF71_08630"/>
<proteinExistence type="inferred from homology"/>
<keyword evidence="4" id="KW-1185">Reference proteome</keyword>
<evidence type="ECO:0000256" key="2">
    <source>
        <dbReference type="SAM" id="Phobius"/>
    </source>
</evidence>
<feature type="transmembrane region" description="Helical" evidence="2">
    <location>
        <begin position="54"/>
        <end position="75"/>
    </location>
</feature>
<organism evidence="3 4">
    <name type="scientific">Vulcanibacillus modesticaldus</name>
    <dbReference type="NCBI Taxonomy" id="337097"/>
    <lineage>
        <taxon>Bacteria</taxon>
        <taxon>Bacillati</taxon>
        <taxon>Bacillota</taxon>
        <taxon>Bacilli</taxon>
        <taxon>Bacillales</taxon>
        <taxon>Bacillaceae</taxon>
        <taxon>Vulcanibacillus</taxon>
    </lineage>
</organism>
<dbReference type="PANTHER" id="PTHR33219">
    <property type="entry name" value="YLMG HOMOLOG PROTEIN 2, CHLOROPLASTIC"/>
    <property type="match status" value="1"/>
</dbReference>
<evidence type="ECO:0008006" key="5">
    <source>
        <dbReference type="Google" id="ProtNLM"/>
    </source>
</evidence>
<accession>A0A1D2YV14</accession>